<sequence>MSISKEKFKEMLKEKGLKVTNQRLLVLEVLADHRDRHMTAEDIYDLVKEDYPEIGLATIYRTVQLLLEMQLVDRINLDDGCVRYEIGEFFDGEERHHHHHHLICKTCGKVLPFKDDLLDELERHIEDATGFHVLDHELKFYGQCKECLERQNSTEKHVEV</sequence>
<comment type="cofactor">
    <cofactor evidence="8">
        <name>Zn(2+)</name>
        <dbReference type="ChEBI" id="CHEBI:29105"/>
    </cofactor>
    <text evidence="8">Binds 1 zinc ion per subunit.</text>
</comment>
<comment type="cofactor">
    <cofactor evidence="9">
        <name>Mn(2+)</name>
        <dbReference type="ChEBI" id="CHEBI:29035"/>
    </cofactor>
    <cofactor evidence="9">
        <name>Fe(2+)</name>
        <dbReference type="ChEBI" id="CHEBI:29033"/>
    </cofactor>
    <text evidence="9">Binds 1 Mn(2+) or Fe(2+) ion per subunit.</text>
</comment>
<dbReference type="Proteomes" id="UP000462363">
    <property type="component" value="Unassembled WGS sequence"/>
</dbReference>
<gene>
    <name evidence="10" type="ORF">FYJ37_02630</name>
</gene>
<feature type="binding site" evidence="8">
    <location>
        <position position="144"/>
    </location>
    <ligand>
        <name>Zn(2+)</name>
        <dbReference type="ChEBI" id="CHEBI:29105"/>
    </ligand>
</feature>
<keyword evidence="6" id="KW-0238">DNA-binding</keyword>
<dbReference type="GeneID" id="62697750"/>
<evidence type="ECO:0000256" key="2">
    <source>
        <dbReference type="ARBA" id="ARBA00022491"/>
    </source>
</evidence>
<dbReference type="EMBL" id="VUMB01000004">
    <property type="protein sequence ID" value="MSS39280.1"/>
    <property type="molecule type" value="Genomic_DNA"/>
</dbReference>
<feature type="binding site" evidence="9">
    <location>
        <position position="98"/>
    </location>
    <ligand>
        <name>Fe cation</name>
        <dbReference type="ChEBI" id="CHEBI:24875"/>
    </ligand>
</feature>
<keyword evidence="7" id="KW-0804">Transcription</keyword>
<keyword evidence="4 8" id="KW-0862">Zinc</keyword>
<feature type="binding site" evidence="9">
    <location>
        <position position="136"/>
    </location>
    <ligand>
        <name>Fe cation</name>
        <dbReference type="ChEBI" id="CHEBI:24875"/>
    </ligand>
</feature>
<dbReference type="AlphaFoldDB" id="A0A844F6K3"/>
<dbReference type="GO" id="GO:0045892">
    <property type="term" value="P:negative regulation of DNA-templated transcription"/>
    <property type="evidence" value="ECO:0007669"/>
    <property type="project" value="TreeGrafter"/>
</dbReference>
<evidence type="ECO:0000256" key="7">
    <source>
        <dbReference type="ARBA" id="ARBA00023163"/>
    </source>
</evidence>
<keyword evidence="2" id="KW-0678">Repressor</keyword>
<accession>A0A844F6K3</accession>
<proteinExistence type="inferred from homology"/>
<name>A0A844F6K3_CLOSV</name>
<dbReference type="CDD" id="cd07153">
    <property type="entry name" value="Fur_like"/>
    <property type="match status" value="1"/>
</dbReference>
<keyword evidence="3 8" id="KW-0479">Metal-binding</keyword>
<evidence type="ECO:0000256" key="6">
    <source>
        <dbReference type="ARBA" id="ARBA00023125"/>
    </source>
</evidence>
<comment type="similarity">
    <text evidence="1">Belongs to the Fur family.</text>
</comment>
<dbReference type="Gene3D" id="3.30.1490.190">
    <property type="match status" value="1"/>
</dbReference>
<evidence type="ECO:0000256" key="8">
    <source>
        <dbReference type="PIRSR" id="PIRSR602481-1"/>
    </source>
</evidence>
<evidence type="ECO:0000313" key="11">
    <source>
        <dbReference type="Proteomes" id="UP000462363"/>
    </source>
</evidence>
<evidence type="ECO:0000256" key="4">
    <source>
        <dbReference type="ARBA" id="ARBA00022833"/>
    </source>
</evidence>
<dbReference type="InterPro" id="IPR036390">
    <property type="entry name" value="WH_DNA-bd_sf"/>
</dbReference>
<dbReference type="InterPro" id="IPR043135">
    <property type="entry name" value="Fur_C"/>
</dbReference>
<dbReference type="FunFam" id="1.10.10.10:FF:000051">
    <property type="entry name" value="Fur family transcriptional regulator"/>
    <property type="match status" value="1"/>
</dbReference>
<dbReference type="GO" id="GO:1900376">
    <property type="term" value="P:regulation of secondary metabolite biosynthetic process"/>
    <property type="evidence" value="ECO:0007669"/>
    <property type="project" value="TreeGrafter"/>
</dbReference>
<dbReference type="InterPro" id="IPR036388">
    <property type="entry name" value="WH-like_DNA-bd_sf"/>
</dbReference>
<evidence type="ECO:0000313" key="10">
    <source>
        <dbReference type="EMBL" id="MSS39280.1"/>
    </source>
</evidence>
<protein>
    <submittedName>
        <fullName evidence="10">Transcriptional repressor</fullName>
    </submittedName>
</protein>
<keyword evidence="9" id="KW-0408">Iron</keyword>
<dbReference type="GO" id="GO:0003700">
    <property type="term" value="F:DNA-binding transcription factor activity"/>
    <property type="evidence" value="ECO:0007669"/>
    <property type="project" value="InterPro"/>
</dbReference>
<evidence type="ECO:0000256" key="9">
    <source>
        <dbReference type="PIRSR" id="PIRSR602481-2"/>
    </source>
</evidence>
<dbReference type="PANTHER" id="PTHR33202:SF7">
    <property type="entry name" value="FERRIC UPTAKE REGULATION PROTEIN"/>
    <property type="match status" value="1"/>
</dbReference>
<evidence type="ECO:0000256" key="5">
    <source>
        <dbReference type="ARBA" id="ARBA00023015"/>
    </source>
</evidence>
<evidence type="ECO:0000256" key="1">
    <source>
        <dbReference type="ARBA" id="ARBA00007957"/>
    </source>
</evidence>
<dbReference type="RefSeq" id="WP_004604750.1">
    <property type="nucleotide sequence ID" value="NZ_AP024846.1"/>
</dbReference>
<dbReference type="SUPFAM" id="SSF46785">
    <property type="entry name" value="Winged helix' DNA-binding domain"/>
    <property type="match status" value="1"/>
</dbReference>
<dbReference type="Pfam" id="PF01475">
    <property type="entry name" value="FUR"/>
    <property type="match status" value="1"/>
</dbReference>
<feature type="binding site" evidence="8">
    <location>
        <position position="104"/>
    </location>
    <ligand>
        <name>Zn(2+)</name>
        <dbReference type="ChEBI" id="CHEBI:29105"/>
    </ligand>
</feature>
<dbReference type="GO" id="GO:0008270">
    <property type="term" value="F:zinc ion binding"/>
    <property type="evidence" value="ECO:0007669"/>
    <property type="project" value="TreeGrafter"/>
</dbReference>
<organism evidence="10 11">
    <name type="scientific">Clostridium scindens (strain JCM 10418 / VPI 12708)</name>
    <dbReference type="NCBI Taxonomy" id="29347"/>
    <lineage>
        <taxon>Bacteria</taxon>
        <taxon>Bacillati</taxon>
        <taxon>Bacillota</taxon>
        <taxon>Clostridia</taxon>
        <taxon>Lachnospirales</taxon>
        <taxon>Lachnospiraceae</taxon>
    </lineage>
</organism>
<evidence type="ECO:0000256" key="3">
    <source>
        <dbReference type="ARBA" id="ARBA00022723"/>
    </source>
</evidence>
<comment type="caution">
    <text evidence="10">The sequence shown here is derived from an EMBL/GenBank/DDBJ whole genome shotgun (WGS) entry which is preliminary data.</text>
</comment>
<feature type="binding site" evidence="8">
    <location>
        <position position="107"/>
    </location>
    <ligand>
        <name>Zn(2+)</name>
        <dbReference type="ChEBI" id="CHEBI:29105"/>
    </ligand>
</feature>
<feature type="binding site" evidence="8">
    <location>
        <position position="147"/>
    </location>
    <ligand>
        <name>Zn(2+)</name>
        <dbReference type="ChEBI" id="CHEBI:29105"/>
    </ligand>
</feature>
<keyword evidence="5" id="KW-0805">Transcription regulation</keyword>
<dbReference type="PANTHER" id="PTHR33202">
    <property type="entry name" value="ZINC UPTAKE REGULATION PROTEIN"/>
    <property type="match status" value="1"/>
</dbReference>
<reference evidence="10 11" key="1">
    <citation type="submission" date="2019-08" db="EMBL/GenBank/DDBJ databases">
        <title>In-depth cultivation of the pig gut microbiome towards novel bacterial diversity and tailored functional studies.</title>
        <authorList>
            <person name="Wylensek D."/>
            <person name="Hitch T.C.A."/>
            <person name="Clavel T."/>
        </authorList>
    </citation>
    <scope>NUCLEOTIDE SEQUENCE [LARGE SCALE GENOMIC DNA]</scope>
    <source>
        <strain evidence="10 11">BL-389-WT-3D</strain>
    </source>
</reference>
<dbReference type="Gene3D" id="1.10.10.10">
    <property type="entry name" value="Winged helix-like DNA-binding domain superfamily/Winged helix DNA-binding domain"/>
    <property type="match status" value="1"/>
</dbReference>
<dbReference type="GO" id="GO:0000976">
    <property type="term" value="F:transcription cis-regulatory region binding"/>
    <property type="evidence" value="ECO:0007669"/>
    <property type="project" value="TreeGrafter"/>
</dbReference>
<dbReference type="InterPro" id="IPR002481">
    <property type="entry name" value="FUR"/>
</dbReference>